<reference evidence="1" key="1">
    <citation type="submission" date="2014-09" db="EMBL/GenBank/DDBJ databases">
        <authorList>
            <person name="Magalhaes I.L.F."/>
            <person name="Oliveira U."/>
            <person name="Santos F.R."/>
            <person name="Vidigal T.H.D.A."/>
            <person name="Brescovit A.D."/>
            <person name="Santos A.J."/>
        </authorList>
    </citation>
    <scope>NUCLEOTIDE SEQUENCE</scope>
    <source>
        <tissue evidence="1">Shoot tissue taken approximately 20 cm above the soil surface</tissue>
    </source>
</reference>
<evidence type="ECO:0000313" key="1">
    <source>
        <dbReference type="EMBL" id="JAE28339.1"/>
    </source>
</evidence>
<proteinExistence type="predicted"/>
<dbReference type="AlphaFoldDB" id="A0A0A9GXR8"/>
<reference evidence="1" key="2">
    <citation type="journal article" date="2015" name="Data Brief">
        <title>Shoot transcriptome of the giant reed, Arundo donax.</title>
        <authorList>
            <person name="Barrero R.A."/>
            <person name="Guerrero F.D."/>
            <person name="Moolhuijzen P."/>
            <person name="Goolsby J.A."/>
            <person name="Tidwell J."/>
            <person name="Bellgard S.E."/>
            <person name="Bellgard M.I."/>
        </authorList>
    </citation>
    <scope>NUCLEOTIDE SEQUENCE</scope>
    <source>
        <tissue evidence="1">Shoot tissue taken approximately 20 cm above the soil surface</tissue>
    </source>
</reference>
<dbReference type="EMBL" id="GBRH01169557">
    <property type="protein sequence ID" value="JAE28339.1"/>
    <property type="molecule type" value="Transcribed_RNA"/>
</dbReference>
<protein>
    <submittedName>
        <fullName evidence="1">Uncharacterized protein</fullName>
    </submittedName>
</protein>
<name>A0A0A9GXR8_ARUDO</name>
<accession>A0A0A9GXR8</accession>
<sequence>MLRLLLWKCSKLRKPHLNALNDVVNRFSRVNERMFRVQTSYEFICSPVQTSVEDGTT</sequence>
<organism evidence="1">
    <name type="scientific">Arundo donax</name>
    <name type="common">Giant reed</name>
    <name type="synonym">Donax arundinaceus</name>
    <dbReference type="NCBI Taxonomy" id="35708"/>
    <lineage>
        <taxon>Eukaryota</taxon>
        <taxon>Viridiplantae</taxon>
        <taxon>Streptophyta</taxon>
        <taxon>Embryophyta</taxon>
        <taxon>Tracheophyta</taxon>
        <taxon>Spermatophyta</taxon>
        <taxon>Magnoliopsida</taxon>
        <taxon>Liliopsida</taxon>
        <taxon>Poales</taxon>
        <taxon>Poaceae</taxon>
        <taxon>PACMAD clade</taxon>
        <taxon>Arundinoideae</taxon>
        <taxon>Arundineae</taxon>
        <taxon>Arundo</taxon>
    </lineage>
</organism>